<keyword evidence="2" id="KW-1185">Reference proteome</keyword>
<gene>
    <name evidence="1" type="ORF">BDN72DRAFT_111860</name>
</gene>
<sequence>MLVLHPSSQCDVCFDPYSWDDPLRSPYAIPCGHAFCSPKPFARDRIRKLHVDKPADVDDQREMDLLRRLMLYWDAQDDHLAVLLEEVEQWLLTRHEETSIALRKSVLAVKAYQRLKTRKEHDKRRIRMLENTLEERDRRADTDKEMGRAVEESLLAHAEQLQRQMKEYEDRVEELRSELRRQISNHPASLNPLPTLPVPVSLEQISALNRDPGSYFVPVTDEIKAQYPPGVSPYIVQQPLPPDSGAQPEKGKRDRKSKSKGKEKERDPVQQQLAPIYQLPSEGHVPGAVTRERIGVPVPEMLLSGKASSAPDNRIPPSSSYVTPFLATHREDTHPQPQPVMTSVSGGIVMPQYPNFAGPSIPMAQHRPYIHRPHQSFSGLGSSSTVTTAHTEATSPSASRRPSSSRRRSTIDGHVSEGHENLGSSIRAHRTTAHRRSSNARRERGIPENETQDISFTQAPPMNVSASGSSAHLSLLSHGPSSSTSLVHIPGAQMAEVSRDSLVSSWGTVESNPQQATVANSSMASLPLRNFSRPPGASATDLPDIGNLAIVAFPIREADEAIYDRGTTPLARPITLGGRRNSRSENRMPQHQPDATPRMNDSSNSLALVTYEPEEATDVVEPLMHPSHMPPNDRRRPPLRLPSTSSVASSVNGRGQGVGGRRGSVLGEESVGASLDEIVGSYGNALGLDLNGSPEPPTISAPTPIFSSRSFLRSWS</sequence>
<evidence type="ECO:0000313" key="2">
    <source>
        <dbReference type="Proteomes" id="UP000308600"/>
    </source>
</evidence>
<protein>
    <submittedName>
        <fullName evidence="1">Uncharacterized protein</fullName>
    </submittedName>
</protein>
<evidence type="ECO:0000313" key="1">
    <source>
        <dbReference type="EMBL" id="TFK67209.1"/>
    </source>
</evidence>
<accession>A0ACD3ANH8</accession>
<name>A0ACD3ANH8_9AGAR</name>
<dbReference type="Proteomes" id="UP000308600">
    <property type="component" value="Unassembled WGS sequence"/>
</dbReference>
<dbReference type="EMBL" id="ML208382">
    <property type="protein sequence ID" value="TFK67209.1"/>
    <property type="molecule type" value="Genomic_DNA"/>
</dbReference>
<proteinExistence type="predicted"/>
<reference evidence="1 2" key="1">
    <citation type="journal article" date="2019" name="Nat. Ecol. Evol.">
        <title>Megaphylogeny resolves global patterns of mushroom evolution.</title>
        <authorList>
            <person name="Varga T."/>
            <person name="Krizsan K."/>
            <person name="Foldi C."/>
            <person name="Dima B."/>
            <person name="Sanchez-Garcia M."/>
            <person name="Sanchez-Ramirez S."/>
            <person name="Szollosi G.J."/>
            <person name="Szarkandi J.G."/>
            <person name="Papp V."/>
            <person name="Albert L."/>
            <person name="Andreopoulos W."/>
            <person name="Angelini C."/>
            <person name="Antonin V."/>
            <person name="Barry K.W."/>
            <person name="Bougher N.L."/>
            <person name="Buchanan P."/>
            <person name="Buyck B."/>
            <person name="Bense V."/>
            <person name="Catcheside P."/>
            <person name="Chovatia M."/>
            <person name="Cooper J."/>
            <person name="Damon W."/>
            <person name="Desjardin D."/>
            <person name="Finy P."/>
            <person name="Geml J."/>
            <person name="Haridas S."/>
            <person name="Hughes K."/>
            <person name="Justo A."/>
            <person name="Karasinski D."/>
            <person name="Kautmanova I."/>
            <person name="Kiss B."/>
            <person name="Kocsube S."/>
            <person name="Kotiranta H."/>
            <person name="LaButti K.M."/>
            <person name="Lechner B.E."/>
            <person name="Liimatainen K."/>
            <person name="Lipzen A."/>
            <person name="Lukacs Z."/>
            <person name="Mihaltcheva S."/>
            <person name="Morgado L.N."/>
            <person name="Niskanen T."/>
            <person name="Noordeloos M.E."/>
            <person name="Ohm R.A."/>
            <person name="Ortiz-Santana B."/>
            <person name="Ovrebo C."/>
            <person name="Racz N."/>
            <person name="Riley R."/>
            <person name="Savchenko A."/>
            <person name="Shiryaev A."/>
            <person name="Soop K."/>
            <person name="Spirin V."/>
            <person name="Szebenyi C."/>
            <person name="Tomsovsky M."/>
            <person name="Tulloss R.E."/>
            <person name="Uehling J."/>
            <person name="Grigoriev I.V."/>
            <person name="Vagvolgyi C."/>
            <person name="Papp T."/>
            <person name="Martin F.M."/>
            <person name="Miettinen O."/>
            <person name="Hibbett D.S."/>
            <person name="Nagy L.G."/>
        </authorList>
    </citation>
    <scope>NUCLEOTIDE SEQUENCE [LARGE SCALE GENOMIC DNA]</scope>
    <source>
        <strain evidence="1 2">NL-1719</strain>
    </source>
</reference>
<organism evidence="1 2">
    <name type="scientific">Pluteus cervinus</name>
    <dbReference type="NCBI Taxonomy" id="181527"/>
    <lineage>
        <taxon>Eukaryota</taxon>
        <taxon>Fungi</taxon>
        <taxon>Dikarya</taxon>
        <taxon>Basidiomycota</taxon>
        <taxon>Agaricomycotina</taxon>
        <taxon>Agaricomycetes</taxon>
        <taxon>Agaricomycetidae</taxon>
        <taxon>Agaricales</taxon>
        <taxon>Pluteineae</taxon>
        <taxon>Pluteaceae</taxon>
        <taxon>Pluteus</taxon>
    </lineage>
</organism>